<name>A0A364K101_9BACL</name>
<proteinExistence type="inferred from homology"/>
<dbReference type="PANTHER" id="PTHR10584">
    <property type="entry name" value="SUGAR KINASE"/>
    <property type="match status" value="1"/>
</dbReference>
<comment type="caution">
    <text evidence="6">The sequence shown here is derived from an EMBL/GenBank/DDBJ whole genome shotgun (WGS) entry which is preliminary data.</text>
</comment>
<reference evidence="6 7" key="2">
    <citation type="submission" date="2018-06" db="EMBL/GenBank/DDBJ databases">
        <authorList>
            <person name="Zhirakovskaya E."/>
        </authorList>
    </citation>
    <scope>NUCLEOTIDE SEQUENCE [LARGE SCALE GENOMIC DNA]</scope>
    <source>
        <strain evidence="6 7">FBKL4.011</strain>
    </source>
</reference>
<dbReference type="SUPFAM" id="SSF53613">
    <property type="entry name" value="Ribokinase-like"/>
    <property type="match status" value="1"/>
</dbReference>
<evidence type="ECO:0000256" key="4">
    <source>
        <dbReference type="RuleBase" id="RU003704"/>
    </source>
</evidence>
<protein>
    <submittedName>
        <fullName evidence="6">Sugar kinase</fullName>
    </submittedName>
</protein>
<dbReference type="Pfam" id="PF13412">
    <property type="entry name" value="HTH_24"/>
    <property type="match status" value="1"/>
</dbReference>
<accession>A0A364K101</accession>
<evidence type="ECO:0000259" key="5">
    <source>
        <dbReference type="PROSITE" id="PS50943"/>
    </source>
</evidence>
<dbReference type="InterPro" id="IPR002173">
    <property type="entry name" value="Carboh/pur_kinase_PfkB_CS"/>
</dbReference>
<feature type="domain" description="HTH cro/C1-type" evidence="5">
    <location>
        <begin position="17"/>
        <end position="36"/>
    </location>
</feature>
<evidence type="ECO:0000313" key="6">
    <source>
        <dbReference type="EMBL" id="RAL21370.1"/>
    </source>
</evidence>
<dbReference type="GO" id="GO:0016301">
    <property type="term" value="F:kinase activity"/>
    <property type="evidence" value="ECO:0007669"/>
    <property type="project" value="UniProtKB-KW"/>
</dbReference>
<keyword evidence="7" id="KW-1185">Reference proteome</keyword>
<dbReference type="PROSITE" id="PS00584">
    <property type="entry name" value="PFKB_KINASES_2"/>
    <property type="match status" value="1"/>
</dbReference>
<dbReference type="PANTHER" id="PTHR10584:SF166">
    <property type="entry name" value="RIBOKINASE"/>
    <property type="match status" value="1"/>
</dbReference>
<keyword evidence="3 4" id="KW-0418">Kinase</keyword>
<dbReference type="InterPro" id="IPR029056">
    <property type="entry name" value="Ribokinase-like"/>
</dbReference>
<dbReference type="OrthoDB" id="9806249at2"/>
<evidence type="ECO:0000256" key="3">
    <source>
        <dbReference type="ARBA" id="ARBA00022777"/>
    </source>
</evidence>
<dbReference type="InterPro" id="IPR036390">
    <property type="entry name" value="WH_DNA-bd_sf"/>
</dbReference>
<reference evidence="6 7" key="1">
    <citation type="submission" date="2018-06" db="EMBL/GenBank/DDBJ databases">
        <title>Thermoflavimicrobium daqus sp. nov., a thermophilic microbe isolated from Moutai-flavour Daqu.</title>
        <authorList>
            <person name="Wang X."/>
            <person name="Zhou H."/>
        </authorList>
    </citation>
    <scope>NUCLEOTIDE SEQUENCE [LARGE SCALE GENOMIC DNA]</scope>
    <source>
        <strain evidence="6 7">FBKL4.011</strain>
    </source>
</reference>
<dbReference type="InterPro" id="IPR011611">
    <property type="entry name" value="PfkB_dom"/>
</dbReference>
<evidence type="ECO:0000256" key="2">
    <source>
        <dbReference type="ARBA" id="ARBA00022679"/>
    </source>
</evidence>
<dbReference type="Gene3D" id="1.10.10.10">
    <property type="entry name" value="Winged helix-like DNA-binding domain superfamily/Winged helix DNA-binding domain"/>
    <property type="match status" value="1"/>
</dbReference>
<dbReference type="InterPro" id="IPR002139">
    <property type="entry name" value="Ribo/fructo_kinase"/>
</dbReference>
<dbReference type="InterPro" id="IPR036388">
    <property type="entry name" value="WH-like_DNA-bd_sf"/>
</dbReference>
<dbReference type="EMBL" id="QJKK01000015">
    <property type="protein sequence ID" value="RAL21370.1"/>
    <property type="molecule type" value="Genomic_DNA"/>
</dbReference>
<dbReference type="Gene3D" id="3.40.1190.20">
    <property type="match status" value="1"/>
</dbReference>
<dbReference type="SUPFAM" id="SSF46785">
    <property type="entry name" value="Winged helix' DNA-binding domain"/>
    <property type="match status" value="1"/>
</dbReference>
<dbReference type="AlphaFoldDB" id="A0A364K101"/>
<evidence type="ECO:0000256" key="1">
    <source>
        <dbReference type="ARBA" id="ARBA00010688"/>
    </source>
</evidence>
<dbReference type="Proteomes" id="UP000251213">
    <property type="component" value="Unassembled WGS sequence"/>
</dbReference>
<dbReference type="GO" id="GO:0006796">
    <property type="term" value="P:phosphate-containing compound metabolic process"/>
    <property type="evidence" value="ECO:0007669"/>
    <property type="project" value="UniProtKB-ARBA"/>
</dbReference>
<dbReference type="Pfam" id="PF00294">
    <property type="entry name" value="PfkB"/>
    <property type="match status" value="1"/>
</dbReference>
<sequence>MDKEKKILEYIRINPFITQQELADKIGISRSAVAGYIANLVKQGEIIGRAYILKSSSLITCIGGVNLDRKAHSKQKVSLHTSNPVTITESCGGVARNIAENLGRLECTVSLISAVGDDKEGKWVLEETRKYGVEVSQVKVFPQERTGTYTALIDPCGEMVISLADMEIYNQITPELLKDKWSYIASSQAVFLDTNIPESSLVYLIQCCKEQGIPLYIDPVSSPKASKLPSSLEGVEVILPNRDEAEVLAAMKIETIDDCRIACQKIQARGVKNVVVTLGEQGIFYASDTESKHLPPLRDIKVVDVTGAGDAFASGFLYGMTNKEGMERSCYLGLAASALTLQTYESVSPYLKPEHLYKMIEEK</sequence>
<dbReference type="PRINTS" id="PR00990">
    <property type="entry name" value="RIBOKINASE"/>
</dbReference>
<keyword evidence="2 4" id="KW-0808">Transferase</keyword>
<dbReference type="RefSeq" id="WP_113660253.1">
    <property type="nucleotide sequence ID" value="NZ_KZ845677.1"/>
</dbReference>
<gene>
    <name evidence="6" type="ORF">DL897_16660</name>
</gene>
<evidence type="ECO:0000313" key="7">
    <source>
        <dbReference type="Proteomes" id="UP000251213"/>
    </source>
</evidence>
<dbReference type="CDD" id="cd01941">
    <property type="entry name" value="YeiC_kinase_like"/>
    <property type="match status" value="1"/>
</dbReference>
<dbReference type="InterPro" id="IPR001387">
    <property type="entry name" value="Cro/C1-type_HTH"/>
</dbReference>
<organism evidence="6 7">
    <name type="scientific">Thermoflavimicrobium daqui</name>
    <dbReference type="NCBI Taxonomy" id="2137476"/>
    <lineage>
        <taxon>Bacteria</taxon>
        <taxon>Bacillati</taxon>
        <taxon>Bacillota</taxon>
        <taxon>Bacilli</taxon>
        <taxon>Bacillales</taxon>
        <taxon>Thermoactinomycetaceae</taxon>
        <taxon>Thermoflavimicrobium</taxon>
    </lineage>
</organism>
<dbReference type="PROSITE" id="PS50943">
    <property type="entry name" value="HTH_CROC1"/>
    <property type="match status" value="1"/>
</dbReference>
<comment type="similarity">
    <text evidence="1 4">Belongs to the carbohydrate kinase PfkB family.</text>
</comment>